<accession>A0A9P1H638</accession>
<dbReference type="Proteomes" id="UP000838763">
    <property type="component" value="Unassembled WGS sequence"/>
</dbReference>
<name>A0A9P1H638_9PEZI</name>
<dbReference type="InterPro" id="IPR031348">
    <property type="entry name" value="PigL_N"/>
</dbReference>
<dbReference type="Pfam" id="PF17111">
    <property type="entry name" value="PigL_N"/>
    <property type="match status" value="1"/>
</dbReference>
<evidence type="ECO:0000256" key="1">
    <source>
        <dbReference type="SAM" id="SignalP"/>
    </source>
</evidence>
<evidence type="ECO:0000313" key="4">
    <source>
        <dbReference type="Proteomes" id="UP000838763"/>
    </source>
</evidence>
<reference evidence="3" key="1">
    <citation type="submission" date="2022-11" db="EMBL/GenBank/DDBJ databases">
        <authorList>
            <person name="Scott C."/>
            <person name="Bruce N."/>
        </authorList>
    </citation>
    <scope>NUCLEOTIDE SEQUENCE</scope>
</reference>
<sequence length="109" mass="11944">MGDPFSVAASALTIIAAAIGATKALNETVKSYKGRDKTLGRLQGGLEDLITTLHSLQEKTSKLTHGVIEEYSEMIKDTAYHLEVRLQRIDEKMEDVAAAHRTTSSKLQE</sequence>
<keyword evidence="1" id="KW-0732">Signal</keyword>
<evidence type="ECO:0000259" key="2">
    <source>
        <dbReference type="Pfam" id="PF17111"/>
    </source>
</evidence>
<evidence type="ECO:0000313" key="3">
    <source>
        <dbReference type="EMBL" id="CAI4216020.1"/>
    </source>
</evidence>
<organism evidence="3 4">
    <name type="scientific">Parascedosporium putredinis</name>
    <dbReference type="NCBI Taxonomy" id="1442378"/>
    <lineage>
        <taxon>Eukaryota</taxon>
        <taxon>Fungi</taxon>
        <taxon>Dikarya</taxon>
        <taxon>Ascomycota</taxon>
        <taxon>Pezizomycotina</taxon>
        <taxon>Sordariomycetes</taxon>
        <taxon>Hypocreomycetidae</taxon>
        <taxon>Microascales</taxon>
        <taxon>Microascaceae</taxon>
        <taxon>Parascedosporium</taxon>
    </lineage>
</organism>
<feature type="signal peptide" evidence="1">
    <location>
        <begin position="1"/>
        <end position="24"/>
    </location>
</feature>
<comment type="caution">
    <text evidence="3">The sequence shown here is derived from an EMBL/GenBank/DDBJ whole genome shotgun (WGS) entry which is preliminary data.</text>
</comment>
<proteinExistence type="predicted"/>
<dbReference type="EMBL" id="CALLCH030000014">
    <property type="protein sequence ID" value="CAI4216020.1"/>
    <property type="molecule type" value="Genomic_DNA"/>
</dbReference>
<protein>
    <recommendedName>
        <fullName evidence="2">Azaphilone pigments biosynthesis cluster protein L N-terminal domain-containing protein</fullName>
    </recommendedName>
</protein>
<dbReference type="AlphaFoldDB" id="A0A9P1H638"/>
<feature type="domain" description="Azaphilone pigments biosynthesis cluster protein L N-terminal" evidence="2">
    <location>
        <begin position="3"/>
        <end position="59"/>
    </location>
</feature>
<keyword evidence="4" id="KW-1185">Reference proteome</keyword>
<dbReference type="OrthoDB" id="428260at2759"/>
<feature type="chain" id="PRO_5040141349" description="Azaphilone pigments biosynthesis cluster protein L N-terminal domain-containing protein" evidence="1">
    <location>
        <begin position="25"/>
        <end position="109"/>
    </location>
</feature>
<gene>
    <name evidence="3" type="ORF">PPNO1_LOCUS5690</name>
</gene>